<dbReference type="PROSITE" id="PS00584">
    <property type="entry name" value="PFKB_KINASES_2"/>
    <property type="match status" value="1"/>
</dbReference>
<evidence type="ECO:0000256" key="2">
    <source>
        <dbReference type="ARBA" id="ARBA00022777"/>
    </source>
</evidence>
<sequence>MSPSSITVFGNIFVDIKGVSTKAIRKNTKNQGSVDIQYGGVARNVATNLGILGSRSRLVAACNEGAIGDTVLARLREAGVDTEHVKRFASGGMGTWLAILDPDGELVASVSEQPVGAHQEDAMLGHLADVLADTAMVALDVCVSRTVNERLIAACKSLRIPVYGVVGNLAALLQHVDSISDLTALVCNQDEASALTQVPDVGPHNGEQVLKLLSGITGGSGIVTLAERGCLIYQHDVPAYTHLTVPRAVVLDSTGAGDAFFAGLLHGLASGDSFTEAAKTASSVAAQVVGMTGNTL</sequence>
<dbReference type="GO" id="GO:0016301">
    <property type="term" value="F:kinase activity"/>
    <property type="evidence" value="ECO:0007669"/>
    <property type="project" value="UniProtKB-KW"/>
</dbReference>
<dbReference type="Gene3D" id="3.40.1190.20">
    <property type="match status" value="1"/>
</dbReference>
<evidence type="ECO:0000259" key="3">
    <source>
        <dbReference type="Pfam" id="PF00294"/>
    </source>
</evidence>
<dbReference type="PANTHER" id="PTHR10584:SF166">
    <property type="entry name" value="RIBOKINASE"/>
    <property type="match status" value="1"/>
</dbReference>
<dbReference type="InterPro" id="IPR029056">
    <property type="entry name" value="Ribokinase-like"/>
</dbReference>
<dbReference type="Proteomes" id="UP001579974">
    <property type="component" value="Unassembled WGS sequence"/>
</dbReference>
<protein>
    <submittedName>
        <fullName evidence="4">PfkB family carbohydrate kinase</fullName>
    </submittedName>
</protein>
<name>A0ABV5AE80_9BACL</name>
<feature type="domain" description="Carbohydrate kinase PfkB" evidence="3">
    <location>
        <begin position="5"/>
        <end position="293"/>
    </location>
</feature>
<keyword evidence="2 4" id="KW-0418">Kinase</keyword>
<accession>A0ABV5AE80</accession>
<evidence type="ECO:0000256" key="1">
    <source>
        <dbReference type="ARBA" id="ARBA00022679"/>
    </source>
</evidence>
<comment type="caution">
    <text evidence="4">The sequence shown here is derived from an EMBL/GenBank/DDBJ whole genome shotgun (WGS) entry which is preliminary data.</text>
</comment>
<dbReference type="EMBL" id="JBDXSU010000006">
    <property type="protein sequence ID" value="MFB5190564.1"/>
    <property type="molecule type" value="Genomic_DNA"/>
</dbReference>
<evidence type="ECO:0000313" key="4">
    <source>
        <dbReference type="EMBL" id="MFB5190564.1"/>
    </source>
</evidence>
<evidence type="ECO:0000313" key="5">
    <source>
        <dbReference type="Proteomes" id="UP001579974"/>
    </source>
</evidence>
<dbReference type="RefSeq" id="WP_275474814.1">
    <property type="nucleotide sequence ID" value="NZ_CP162940.1"/>
</dbReference>
<dbReference type="SUPFAM" id="SSF53613">
    <property type="entry name" value="Ribokinase-like"/>
    <property type="match status" value="1"/>
</dbReference>
<gene>
    <name evidence="4" type="ORF">KKP3000_004035</name>
</gene>
<keyword evidence="1" id="KW-0808">Transferase</keyword>
<dbReference type="InterPro" id="IPR011611">
    <property type="entry name" value="PfkB_dom"/>
</dbReference>
<dbReference type="InterPro" id="IPR002173">
    <property type="entry name" value="Carboh/pur_kinase_PfkB_CS"/>
</dbReference>
<proteinExistence type="predicted"/>
<reference evidence="4 5" key="1">
    <citation type="journal article" date="2024" name="Int. J. Mol. Sci.">
        <title>Exploration of Alicyclobacillus spp. Genome in Search of Antibiotic Resistance.</title>
        <authorList>
            <person name="Bucka-Kolendo J."/>
            <person name="Kiousi D.E."/>
            <person name="Dekowska A."/>
            <person name="Mikolajczuk-Szczyrba A."/>
            <person name="Karadedos D.M."/>
            <person name="Michael P."/>
            <person name="Galanis A."/>
            <person name="Sokolowska B."/>
        </authorList>
    </citation>
    <scope>NUCLEOTIDE SEQUENCE [LARGE SCALE GENOMIC DNA]</scope>
    <source>
        <strain evidence="4 5">KKP 3000</strain>
    </source>
</reference>
<organism evidence="4 5">
    <name type="scientific">Alicyclobacillus fastidiosus</name>
    <dbReference type="NCBI Taxonomy" id="392011"/>
    <lineage>
        <taxon>Bacteria</taxon>
        <taxon>Bacillati</taxon>
        <taxon>Bacillota</taxon>
        <taxon>Bacilli</taxon>
        <taxon>Bacillales</taxon>
        <taxon>Alicyclobacillaceae</taxon>
        <taxon>Alicyclobacillus</taxon>
    </lineage>
</organism>
<keyword evidence="5" id="KW-1185">Reference proteome</keyword>
<dbReference type="Pfam" id="PF00294">
    <property type="entry name" value="PfkB"/>
    <property type="match status" value="1"/>
</dbReference>
<dbReference type="PANTHER" id="PTHR10584">
    <property type="entry name" value="SUGAR KINASE"/>
    <property type="match status" value="1"/>
</dbReference>